<comment type="caution">
    <text evidence="6">The sequence shown here is derived from an EMBL/GenBank/DDBJ whole genome shotgun (WGS) entry which is preliminary data.</text>
</comment>
<evidence type="ECO:0000256" key="2">
    <source>
        <dbReference type="ARBA" id="ARBA00022630"/>
    </source>
</evidence>
<evidence type="ECO:0000313" key="7">
    <source>
        <dbReference type="Proteomes" id="UP000266389"/>
    </source>
</evidence>
<dbReference type="Gene3D" id="1.10.8.260">
    <property type="entry name" value="HI0933 insert domain-like"/>
    <property type="match status" value="1"/>
</dbReference>
<sequence>MQTFSAHIVIVGGGAAGMCAALGARQHLRQCGIGDEHVQIVILERNARLGIKIRISGGGKCNISHDGDMMSVLEKGFLRPQERRFLKPSFFALTNRQVVEWLHQHGVATYTRPNGRIFPLSGKATDVLSVFESMLREHRITVFTNALVRDVERQESHFLVHLDDTVFQAQAVIIATGGVSYSKTGTTGDGLRFAAKLGHRIVKPRAALAPIYLTPSPPAELVGISLRAVKLIAKSASHTATRVDDVLITHLGISGPATLSLSREVAEALENSPVEMFIDFFPALSPDDLELLLCRMQHERATQFLRTFLEEKLPNAFVPFLLDAAGVEYEQKWSHLKKEHRRKLLQVLKAYLLGVVKEVPLERGEVSAGGVALSDINPKTMESRLVPNFYVAGEALDIAGEVGGFNLQGAYSTGWLAGVSAAQKIQSGLHETLIQNFRTNVE</sequence>
<dbReference type="PRINTS" id="PR00368">
    <property type="entry name" value="FADPNR"/>
</dbReference>
<dbReference type="PANTHER" id="PTHR42887">
    <property type="entry name" value="OS12G0638800 PROTEIN"/>
    <property type="match status" value="1"/>
</dbReference>
<organism evidence="6 7">
    <name type="scientific">Candidatus Thermochlorobacter aerophilus</name>
    <dbReference type="NCBI Taxonomy" id="1868324"/>
    <lineage>
        <taxon>Bacteria</taxon>
        <taxon>Pseudomonadati</taxon>
        <taxon>Chlorobiota</taxon>
        <taxon>Chlorobiia</taxon>
        <taxon>Chlorobiales</taxon>
        <taxon>Candidatus Thermochlorobacteriaceae</taxon>
        <taxon>Candidatus Thermochlorobacter</taxon>
    </lineage>
</organism>
<name>A0A395M436_9BACT</name>
<dbReference type="EMBL" id="PHFL01000001">
    <property type="protein sequence ID" value="RFM25482.1"/>
    <property type="molecule type" value="Genomic_DNA"/>
</dbReference>
<dbReference type="PANTHER" id="PTHR42887:SF2">
    <property type="entry name" value="OS12G0638800 PROTEIN"/>
    <property type="match status" value="1"/>
</dbReference>
<evidence type="ECO:0000259" key="4">
    <source>
        <dbReference type="Pfam" id="PF03486"/>
    </source>
</evidence>
<evidence type="ECO:0000256" key="1">
    <source>
        <dbReference type="ARBA" id="ARBA00001974"/>
    </source>
</evidence>
<dbReference type="AlphaFoldDB" id="A0A395M436"/>
<dbReference type="InterPro" id="IPR036188">
    <property type="entry name" value="FAD/NAD-bd_sf"/>
</dbReference>
<proteinExistence type="predicted"/>
<evidence type="ECO:0000313" key="6">
    <source>
        <dbReference type="EMBL" id="RFM25482.1"/>
    </source>
</evidence>
<accession>A0A395M436</accession>
<keyword evidence="2" id="KW-0285">Flavoprotein</keyword>
<dbReference type="InterPro" id="IPR004792">
    <property type="entry name" value="BaiN-like"/>
</dbReference>
<dbReference type="NCBIfam" id="TIGR00275">
    <property type="entry name" value="aminoacetone oxidase family FAD-binding enzyme"/>
    <property type="match status" value="1"/>
</dbReference>
<evidence type="ECO:0000259" key="5">
    <source>
        <dbReference type="Pfam" id="PF22780"/>
    </source>
</evidence>
<dbReference type="InterPro" id="IPR023166">
    <property type="entry name" value="BaiN-like_dom_sf"/>
</dbReference>
<dbReference type="Gene3D" id="2.40.30.10">
    <property type="entry name" value="Translation factors"/>
    <property type="match status" value="1"/>
</dbReference>
<dbReference type="Pfam" id="PF22780">
    <property type="entry name" value="HI0933_like_1st"/>
    <property type="match status" value="1"/>
</dbReference>
<dbReference type="Gene3D" id="3.50.50.60">
    <property type="entry name" value="FAD/NAD(P)-binding domain"/>
    <property type="match status" value="1"/>
</dbReference>
<dbReference type="SUPFAM" id="SSF160996">
    <property type="entry name" value="HI0933 insert domain-like"/>
    <property type="match status" value="1"/>
</dbReference>
<feature type="domain" description="RsdA/BaiN/AoA(So)-like Rossmann fold-like" evidence="4">
    <location>
        <begin position="7"/>
        <end position="418"/>
    </location>
</feature>
<dbReference type="SUPFAM" id="SSF51905">
    <property type="entry name" value="FAD/NAD(P)-binding domain"/>
    <property type="match status" value="1"/>
</dbReference>
<dbReference type="Pfam" id="PF03486">
    <property type="entry name" value="HI0933_like"/>
    <property type="match status" value="1"/>
</dbReference>
<comment type="cofactor">
    <cofactor evidence="1">
        <name>FAD</name>
        <dbReference type="ChEBI" id="CHEBI:57692"/>
    </cofactor>
</comment>
<reference evidence="6 7" key="1">
    <citation type="journal article" date="2011" name="ISME J.">
        <title>Community ecology of hot spring cyanobacterial mats: predominant populations and their functional potential.</title>
        <authorList>
            <person name="Klatt C.G."/>
            <person name="Wood J.M."/>
            <person name="Rusch D.B."/>
            <person name="Bateson M.M."/>
            <person name="Hamamura N."/>
            <person name="Heidelberg J.F."/>
            <person name="Grossman A.R."/>
            <person name="Bhaya D."/>
            <person name="Cohan F.M."/>
            <person name="Kuhl M."/>
            <person name="Bryant D.A."/>
            <person name="Ward D.M."/>
        </authorList>
    </citation>
    <scope>NUCLEOTIDE SEQUENCE [LARGE SCALE GENOMIC DNA]</scope>
    <source>
        <strain evidence="6">OS</strain>
    </source>
</reference>
<protein>
    <submittedName>
        <fullName evidence="6">NAD(P)/FAD-dependent oxidoreductase</fullName>
    </submittedName>
</protein>
<feature type="domain" description="RsdA/BaiN/AoA(So)-like insert" evidence="5">
    <location>
        <begin position="205"/>
        <end position="366"/>
    </location>
</feature>
<evidence type="ECO:0000256" key="3">
    <source>
        <dbReference type="ARBA" id="ARBA00022827"/>
    </source>
</evidence>
<dbReference type="Proteomes" id="UP000266389">
    <property type="component" value="Unassembled WGS sequence"/>
</dbReference>
<dbReference type="InterPro" id="IPR057661">
    <property type="entry name" value="RsdA/BaiN/AoA(So)_Rossmann"/>
</dbReference>
<gene>
    <name evidence="6" type="ORF">D0433_00170</name>
</gene>
<dbReference type="InterPro" id="IPR055178">
    <property type="entry name" value="RsdA/BaiN/AoA(So)-like_dom"/>
</dbReference>
<keyword evidence="3" id="KW-0274">FAD</keyword>